<reference evidence="2" key="1">
    <citation type="journal article" date="2022" name="bioRxiv">
        <title>Sequencing and chromosome-scale assembly of the giantPleurodeles waltlgenome.</title>
        <authorList>
            <person name="Brown T."/>
            <person name="Elewa A."/>
            <person name="Iarovenko S."/>
            <person name="Subramanian E."/>
            <person name="Araus A.J."/>
            <person name="Petzold A."/>
            <person name="Susuki M."/>
            <person name="Suzuki K.-i.T."/>
            <person name="Hayashi T."/>
            <person name="Toyoda A."/>
            <person name="Oliveira C."/>
            <person name="Osipova E."/>
            <person name="Leigh N.D."/>
            <person name="Simon A."/>
            <person name="Yun M.H."/>
        </authorList>
    </citation>
    <scope>NUCLEOTIDE SEQUENCE</scope>
    <source>
        <strain evidence="2">20211129_DDA</strain>
        <tissue evidence="2">Liver</tissue>
    </source>
</reference>
<proteinExistence type="predicted"/>
<keyword evidence="3" id="KW-1185">Reference proteome</keyword>
<evidence type="ECO:0000256" key="1">
    <source>
        <dbReference type="SAM" id="MobiDB-lite"/>
    </source>
</evidence>
<dbReference type="EMBL" id="JANPWB010000009">
    <property type="protein sequence ID" value="KAJ1155754.1"/>
    <property type="molecule type" value="Genomic_DNA"/>
</dbReference>
<comment type="caution">
    <text evidence="2">The sequence shown here is derived from an EMBL/GenBank/DDBJ whole genome shotgun (WGS) entry which is preliminary data.</text>
</comment>
<accession>A0AAV7RTX5</accession>
<protein>
    <submittedName>
        <fullName evidence="2">Uncharacterized protein</fullName>
    </submittedName>
</protein>
<dbReference type="AlphaFoldDB" id="A0AAV7RTX5"/>
<evidence type="ECO:0000313" key="2">
    <source>
        <dbReference type="EMBL" id="KAJ1155754.1"/>
    </source>
</evidence>
<evidence type="ECO:0000313" key="3">
    <source>
        <dbReference type="Proteomes" id="UP001066276"/>
    </source>
</evidence>
<organism evidence="2 3">
    <name type="scientific">Pleurodeles waltl</name>
    <name type="common">Iberian ribbed newt</name>
    <dbReference type="NCBI Taxonomy" id="8319"/>
    <lineage>
        <taxon>Eukaryota</taxon>
        <taxon>Metazoa</taxon>
        <taxon>Chordata</taxon>
        <taxon>Craniata</taxon>
        <taxon>Vertebrata</taxon>
        <taxon>Euteleostomi</taxon>
        <taxon>Amphibia</taxon>
        <taxon>Batrachia</taxon>
        <taxon>Caudata</taxon>
        <taxon>Salamandroidea</taxon>
        <taxon>Salamandridae</taxon>
        <taxon>Pleurodelinae</taxon>
        <taxon>Pleurodeles</taxon>
    </lineage>
</organism>
<feature type="compositionally biased region" description="Polar residues" evidence="1">
    <location>
        <begin position="52"/>
        <end position="63"/>
    </location>
</feature>
<sequence length="362" mass="40108">MEVADDSQREGGHLARLPWDEEFYDALNASIGRAVSDAMGALEERLSQQTAGKCTKVTVSTPAPTARPVSPGHSQPPSADTTSVNRFREVEVDHDTFAQLKQAFLAQTYPPSDWDIAGLFTEPPPLISPDQHGDDSFSDPDDDLGPLKPLLSSSHPPPPDSVVEGSDMLDPNDILHPWSSEWTPSEKVENDMASLIWKPMEKESHNCLRVECLHPSLDSKVALTPELDHRMTTFLQRFMKYPKKGIDWSWWACQDKLLDVLGPLTKILDMAKDAKSAGFLISSEVLSGWAQLTIISLRNINCALSTERHCFLLIKVPRSLGTWEILRQGSSTRGLFGEPFIKDLGTFGNTFISLDKAQSSIK</sequence>
<feature type="region of interest" description="Disordered" evidence="1">
    <location>
        <begin position="52"/>
        <end position="83"/>
    </location>
</feature>
<dbReference type="Proteomes" id="UP001066276">
    <property type="component" value="Chromosome 5"/>
</dbReference>
<name>A0AAV7RTX5_PLEWA</name>
<feature type="region of interest" description="Disordered" evidence="1">
    <location>
        <begin position="115"/>
        <end position="169"/>
    </location>
</feature>
<feature type="compositionally biased region" description="Polar residues" evidence="1">
    <location>
        <begin position="72"/>
        <end position="83"/>
    </location>
</feature>
<gene>
    <name evidence="2" type="ORF">NDU88_008483</name>
</gene>